<feature type="active site" evidence="10">
    <location>
        <position position="246"/>
    </location>
</feature>
<feature type="domain" description="Core-binding (CB)" evidence="13">
    <location>
        <begin position="1"/>
        <end position="87"/>
    </location>
</feature>
<evidence type="ECO:0000256" key="1">
    <source>
        <dbReference type="ARBA" id="ARBA00004496"/>
    </source>
</evidence>
<dbReference type="InterPro" id="IPR004107">
    <property type="entry name" value="Integrase_SAM-like_N"/>
</dbReference>
<protein>
    <recommendedName>
        <fullName evidence="10 11">Tyrosine recombinase XerC</fullName>
    </recommendedName>
</protein>
<evidence type="ECO:0000313" key="15">
    <source>
        <dbReference type="Proteomes" id="UP000295681"/>
    </source>
</evidence>
<dbReference type="InterPro" id="IPR044068">
    <property type="entry name" value="CB"/>
</dbReference>
<evidence type="ECO:0000256" key="9">
    <source>
        <dbReference type="ARBA" id="ARBA00023306"/>
    </source>
</evidence>
<dbReference type="EMBL" id="PUFI01000014">
    <property type="protein sequence ID" value="TDG68257.1"/>
    <property type="molecule type" value="Genomic_DNA"/>
</dbReference>
<dbReference type="PROSITE" id="PS51900">
    <property type="entry name" value="CB"/>
    <property type="match status" value="1"/>
</dbReference>
<dbReference type="Gene3D" id="1.10.443.10">
    <property type="entry name" value="Intergrase catalytic core"/>
    <property type="match status" value="1"/>
</dbReference>
<accession>A0A4R5N8Q7</accession>
<evidence type="ECO:0000256" key="3">
    <source>
        <dbReference type="ARBA" id="ARBA00022490"/>
    </source>
</evidence>
<evidence type="ECO:0000313" key="14">
    <source>
        <dbReference type="EMBL" id="TDG68257.1"/>
    </source>
</evidence>
<dbReference type="GO" id="GO:0007059">
    <property type="term" value="P:chromosome segregation"/>
    <property type="evidence" value="ECO:0007669"/>
    <property type="project" value="UniProtKB-UniRule"/>
</dbReference>
<keyword evidence="8 10" id="KW-0233">DNA recombination</keyword>
<dbReference type="InterPro" id="IPR050090">
    <property type="entry name" value="Tyrosine_recombinase_XerCD"/>
</dbReference>
<dbReference type="NCBIfam" id="NF001399">
    <property type="entry name" value="PRK00283.1"/>
    <property type="match status" value="1"/>
</dbReference>
<keyword evidence="6 10" id="KW-0229">DNA integration</keyword>
<dbReference type="InterPro" id="IPR010998">
    <property type="entry name" value="Integrase_recombinase_N"/>
</dbReference>
<gene>
    <name evidence="10" type="primary">xerC</name>
    <name evidence="14" type="ORF">C5L23_000563</name>
</gene>
<evidence type="ECO:0000256" key="6">
    <source>
        <dbReference type="ARBA" id="ARBA00022908"/>
    </source>
</evidence>
<evidence type="ECO:0000256" key="10">
    <source>
        <dbReference type="HAMAP-Rule" id="MF_01808"/>
    </source>
</evidence>
<dbReference type="PANTHER" id="PTHR30349">
    <property type="entry name" value="PHAGE INTEGRASE-RELATED"/>
    <property type="match status" value="1"/>
</dbReference>
<dbReference type="InterPro" id="IPR011010">
    <property type="entry name" value="DNA_brk_join_enz"/>
</dbReference>
<evidence type="ECO:0000259" key="13">
    <source>
        <dbReference type="PROSITE" id="PS51900"/>
    </source>
</evidence>
<dbReference type="GO" id="GO:0051301">
    <property type="term" value="P:cell division"/>
    <property type="evidence" value="ECO:0007669"/>
    <property type="project" value="UniProtKB-UniRule"/>
</dbReference>
<evidence type="ECO:0000256" key="11">
    <source>
        <dbReference type="NCBIfam" id="TIGR02224"/>
    </source>
</evidence>
<comment type="subcellular location">
    <subcellularLocation>
        <location evidence="1 10">Cytoplasm</location>
    </subcellularLocation>
</comment>
<dbReference type="PROSITE" id="PS51898">
    <property type="entry name" value="TYR_RECOMBINASE"/>
    <property type="match status" value="1"/>
</dbReference>
<keyword evidence="5 10" id="KW-0159">Chromosome partition</keyword>
<dbReference type="InterPro" id="IPR023009">
    <property type="entry name" value="Tyrosine_recombinase_XerC/XerD"/>
</dbReference>
<dbReference type="Proteomes" id="UP000295681">
    <property type="component" value="Unassembled WGS sequence"/>
</dbReference>
<proteinExistence type="inferred from homology"/>
<dbReference type="GO" id="GO:0006313">
    <property type="term" value="P:DNA transposition"/>
    <property type="evidence" value="ECO:0007669"/>
    <property type="project" value="UniProtKB-UniRule"/>
</dbReference>
<dbReference type="HAMAP" id="MF_01808">
    <property type="entry name" value="Recomb_XerC_XerD"/>
    <property type="match status" value="1"/>
</dbReference>
<dbReference type="Pfam" id="PF00589">
    <property type="entry name" value="Phage_integrase"/>
    <property type="match status" value="1"/>
</dbReference>
<dbReference type="PANTHER" id="PTHR30349:SF77">
    <property type="entry name" value="TYROSINE RECOMBINASE XERC"/>
    <property type="match status" value="1"/>
</dbReference>
<dbReference type="AlphaFoldDB" id="A0A4R5N8Q7"/>
<evidence type="ECO:0000259" key="12">
    <source>
        <dbReference type="PROSITE" id="PS51898"/>
    </source>
</evidence>
<dbReference type="RefSeq" id="WP_010008434.1">
    <property type="nucleotide sequence ID" value="NZ_JAGYGP010000001.1"/>
</dbReference>
<dbReference type="GO" id="GO:0009037">
    <property type="term" value="F:tyrosine-based site-specific recombinase activity"/>
    <property type="evidence" value="ECO:0007669"/>
    <property type="project" value="UniProtKB-UniRule"/>
</dbReference>
<feature type="domain" description="Tyr recombinase" evidence="12">
    <location>
        <begin position="108"/>
        <end position="294"/>
    </location>
</feature>
<comment type="similarity">
    <text evidence="2 10">Belongs to the 'phage' integrase family. XerC subfamily.</text>
</comment>
<organism evidence="14 15">
    <name type="scientific">Leuconostoc fallax</name>
    <dbReference type="NCBI Taxonomy" id="1251"/>
    <lineage>
        <taxon>Bacteria</taxon>
        <taxon>Bacillati</taxon>
        <taxon>Bacillota</taxon>
        <taxon>Bacilli</taxon>
        <taxon>Lactobacillales</taxon>
        <taxon>Lactobacillaceae</taxon>
        <taxon>Leuconostoc</taxon>
    </lineage>
</organism>
<sequence>MDKSELQLYRDYLEFERLYSAQTIKAYMIDIHEFVDFLKQNGGFTSYAKVQTLDIRVYLNDLYERSLARTTIARKISSLRMFYQFLVANHVLEDNPFENVALRKHQNHLPEFFYEEEMKVLFDTAYNQHTKLWQRNAALLELLYATGARVAEIVNLRLPQLDFSKKLVLLRGKGDKERYVPFGKFADHILQRYTQELRQELLTQYQQDHDFVFVNNRGAPLTTAGVSYILSQLMKQSSLNGKIHPHMLRHTFATHLLNHGADMRTVQELLGHVNLSTTQVYTHVTRESLQKNYQNFFPRAKLNDTQSS</sequence>
<dbReference type="InterPro" id="IPR002104">
    <property type="entry name" value="Integrase_catalytic"/>
</dbReference>
<evidence type="ECO:0000256" key="7">
    <source>
        <dbReference type="ARBA" id="ARBA00023125"/>
    </source>
</evidence>
<reference evidence="14 15" key="1">
    <citation type="journal article" date="2019" name="Appl. Microbiol. Biotechnol.">
        <title>Uncovering carbohydrate metabolism through a genotype-phenotype association study of 56 lactic acid bacteria genomes.</title>
        <authorList>
            <person name="Buron-Moles G."/>
            <person name="Chailyan A."/>
            <person name="Dolejs I."/>
            <person name="Forster J."/>
            <person name="Miks M.H."/>
        </authorList>
    </citation>
    <scope>NUCLEOTIDE SEQUENCE [LARGE SCALE GENOMIC DNA]</scope>
    <source>
        <strain evidence="14 15">ATCC 700006</strain>
    </source>
</reference>
<feature type="active site" evidence="10">
    <location>
        <position position="149"/>
    </location>
</feature>
<name>A0A4R5N8Q7_9LACO</name>
<keyword evidence="7 10" id="KW-0238">DNA-binding</keyword>
<dbReference type="GO" id="GO:0005737">
    <property type="term" value="C:cytoplasm"/>
    <property type="evidence" value="ECO:0007669"/>
    <property type="project" value="UniProtKB-SubCell"/>
</dbReference>
<keyword evidence="9 10" id="KW-0131">Cell cycle</keyword>
<feature type="active site" evidence="10">
    <location>
        <position position="173"/>
    </location>
</feature>
<dbReference type="InterPro" id="IPR013762">
    <property type="entry name" value="Integrase-like_cat_sf"/>
</dbReference>
<feature type="active site" evidence="10">
    <location>
        <position position="272"/>
    </location>
</feature>
<dbReference type="STRING" id="907931.GCA_000165675_00475"/>
<keyword evidence="3 10" id="KW-0963">Cytoplasm</keyword>
<dbReference type="GO" id="GO:0003677">
    <property type="term" value="F:DNA binding"/>
    <property type="evidence" value="ECO:0007669"/>
    <property type="project" value="UniProtKB-UniRule"/>
</dbReference>
<comment type="function">
    <text evidence="10">Site-specific tyrosine recombinase, which acts by catalyzing the cutting and rejoining of the recombining DNA molecules. The XerC-XerD complex is essential to convert dimers of the bacterial chromosome into monomers to permit their segregation at cell division. It also contributes to the segregational stability of plasmids.</text>
</comment>
<comment type="subunit">
    <text evidence="10">Forms a cyclic heterotetrameric complex composed of two molecules of XerC and two molecules of XerD.</text>
</comment>
<evidence type="ECO:0000256" key="5">
    <source>
        <dbReference type="ARBA" id="ARBA00022829"/>
    </source>
</evidence>
<evidence type="ECO:0000256" key="8">
    <source>
        <dbReference type="ARBA" id="ARBA00023172"/>
    </source>
</evidence>
<keyword evidence="15" id="KW-1185">Reference proteome</keyword>
<feature type="active site" description="O-(3'-phospho-DNA)-tyrosine intermediate" evidence="10">
    <location>
        <position position="281"/>
    </location>
</feature>
<evidence type="ECO:0000256" key="2">
    <source>
        <dbReference type="ARBA" id="ARBA00006657"/>
    </source>
</evidence>
<dbReference type="Pfam" id="PF02899">
    <property type="entry name" value="Phage_int_SAM_1"/>
    <property type="match status" value="1"/>
</dbReference>
<dbReference type="InterPro" id="IPR011931">
    <property type="entry name" value="Recomb_XerC"/>
</dbReference>
<keyword evidence="4 10" id="KW-0132">Cell division</keyword>
<dbReference type="Gene3D" id="1.10.150.130">
    <property type="match status" value="1"/>
</dbReference>
<comment type="caution">
    <text evidence="14">The sequence shown here is derived from an EMBL/GenBank/DDBJ whole genome shotgun (WGS) entry which is preliminary data.</text>
</comment>
<dbReference type="CDD" id="cd00798">
    <property type="entry name" value="INT_XerDC_C"/>
    <property type="match status" value="1"/>
</dbReference>
<feature type="active site" evidence="10">
    <location>
        <position position="249"/>
    </location>
</feature>
<evidence type="ECO:0000256" key="4">
    <source>
        <dbReference type="ARBA" id="ARBA00022618"/>
    </source>
</evidence>
<dbReference type="NCBIfam" id="TIGR02224">
    <property type="entry name" value="recomb_XerC"/>
    <property type="match status" value="1"/>
</dbReference>
<dbReference type="SUPFAM" id="SSF56349">
    <property type="entry name" value="DNA breaking-rejoining enzymes"/>
    <property type="match status" value="1"/>
</dbReference>